<organism evidence="6 7">
    <name type="scientific">Sphenodon punctatus</name>
    <name type="common">Tuatara</name>
    <name type="synonym">Hatteria punctata</name>
    <dbReference type="NCBI Taxonomy" id="8508"/>
    <lineage>
        <taxon>Eukaryota</taxon>
        <taxon>Metazoa</taxon>
        <taxon>Chordata</taxon>
        <taxon>Craniata</taxon>
        <taxon>Vertebrata</taxon>
        <taxon>Euteleostomi</taxon>
        <taxon>Lepidosauria</taxon>
        <taxon>Sphenodontia</taxon>
        <taxon>Sphenodontidae</taxon>
        <taxon>Sphenodon</taxon>
    </lineage>
</organism>
<dbReference type="Pfam" id="PF00038">
    <property type="entry name" value="Filament"/>
    <property type="match status" value="1"/>
</dbReference>
<dbReference type="InterPro" id="IPR003054">
    <property type="entry name" value="Keratin_II"/>
</dbReference>
<dbReference type="InterPro" id="IPR039008">
    <property type="entry name" value="IF_rod_dom"/>
</dbReference>
<proteinExistence type="predicted"/>
<dbReference type="Proteomes" id="UP000694392">
    <property type="component" value="Unplaced"/>
</dbReference>
<dbReference type="PROSITE" id="PS51842">
    <property type="entry name" value="IF_ROD_2"/>
    <property type="match status" value="1"/>
</dbReference>
<dbReference type="Gene3D" id="1.20.5.500">
    <property type="entry name" value="Single helix bin"/>
    <property type="match status" value="1"/>
</dbReference>
<keyword evidence="1" id="KW-0403">Intermediate filament</keyword>
<evidence type="ECO:0000256" key="4">
    <source>
        <dbReference type="SAM" id="MobiDB-lite"/>
    </source>
</evidence>
<dbReference type="GO" id="GO:0030280">
    <property type="term" value="F:structural constituent of skin epidermis"/>
    <property type="evidence" value="ECO:0007669"/>
    <property type="project" value="TreeGrafter"/>
</dbReference>
<dbReference type="GO" id="GO:0005615">
    <property type="term" value="C:extracellular space"/>
    <property type="evidence" value="ECO:0007669"/>
    <property type="project" value="TreeGrafter"/>
</dbReference>
<protein>
    <submittedName>
        <fullName evidence="6">Keratin 80</fullName>
    </submittedName>
</protein>
<reference evidence="6" key="1">
    <citation type="submission" date="2025-08" db="UniProtKB">
        <authorList>
            <consortium name="Ensembl"/>
        </authorList>
    </citation>
    <scope>IDENTIFICATION</scope>
</reference>
<keyword evidence="2 3" id="KW-0175">Coiled coil</keyword>
<dbReference type="GO" id="GO:0045109">
    <property type="term" value="P:intermediate filament organization"/>
    <property type="evidence" value="ECO:0007669"/>
    <property type="project" value="TreeGrafter"/>
</dbReference>
<feature type="region of interest" description="Disordered" evidence="4">
    <location>
        <begin position="27"/>
        <end position="56"/>
    </location>
</feature>
<sequence length="414" mass="46910">MAYHSKDFSSFSSGGGYFSSYGASFQTGGSSPMSTRYRPSGSAPARNFSSSSLSGYGPSSYQSVSFDKRLLDPLHLDVDPEFQGLKTREKDEIKTLNNQFASLIGKVQSLEQHNQVLLTRWNFLKEQTNSHSKTDIKRLYDQYMGQLKEEMRAIDGEKEQLDSELEGALDTMDNLFTPCSLVSLQDLDDNFLHKTELEAKLNGLGALTELMKTVHEQELEQLMNEVKEVSVVMGFDTQCKLDLNSIVEDVRAQYEAMAVRSWEELEALTRSKLCEEEEQSAQYGHQLLNSRREIAELNIQIQKIRSCILSQKSQCLKLEESIHEVEYQGELALKDAKAKLANLEDALQVARQDMARLVKEYQELMNIKLALDIEILTYRKLVEGEESSMDSPSPAVISRIQAGQRLCEYFICIV</sequence>
<dbReference type="AlphaFoldDB" id="A0A8D0GJL5"/>
<dbReference type="Ensembl" id="ENSSPUT00000010329.1">
    <property type="protein sequence ID" value="ENSSPUP00000009685.1"/>
    <property type="gene ID" value="ENSSPUG00000007486.1"/>
</dbReference>
<dbReference type="SMART" id="SM01391">
    <property type="entry name" value="Filament"/>
    <property type="match status" value="1"/>
</dbReference>
<gene>
    <name evidence="6" type="primary">KRT80</name>
</gene>
<dbReference type="GO" id="GO:0031424">
    <property type="term" value="P:keratinization"/>
    <property type="evidence" value="ECO:0007669"/>
    <property type="project" value="TreeGrafter"/>
</dbReference>
<dbReference type="GO" id="GO:0045095">
    <property type="term" value="C:keratin filament"/>
    <property type="evidence" value="ECO:0007669"/>
    <property type="project" value="InterPro"/>
</dbReference>
<evidence type="ECO:0000313" key="6">
    <source>
        <dbReference type="Ensembl" id="ENSSPUP00000009685.1"/>
    </source>
</evidence>
<feature type="domain" description="IF rod" evidence="5">
    <location>
        <begin position="89"/>
        <end position="389"/>
    </location>
</feature>
<dbReference type="FunFam" id="1.20.5.170:FF:000004">
    <property type="entry name" value="Keratin, type II cytoskeletal 5"/>
    <property type="match status" value="1"/>
</dbReference>
<dbReference type="GeneTree" id="ENSGT00940000161279"/>
<evidence type="ECO:0000256" key="3">
    <source>
        <dbReference type="SAM" id="Coils"/>
    </source>
</evidence>
<evidence type="ECO:0000259" key="5">
    <source>
        <dbReference type="PROSITE" id="PS51842"/>
    </source>
</evidence>
<dbReference type="PANTHER" id="PTHR45616:SF1">
    <property type="entry name" value="KERATIN, TYPE II CYTOSKELETAL 80"/>
    <property type="match status" value="1"/>
</dbReference>
<evidence type="ECO:0000313" key="7">
    <source>
        <dbReference type="Proteomes" id="UP000694392"/>
    </source>
</evidence>
<dbReference type="PANTHER" id="PTHR45616">
    <property type="entry name" value="GATA-TYPE DOMAIN-CONTAINING PROTEIN"/>
    <property type="match status" value="1"/>
</dbReference>
<dbReference type="PRINTS" id="PR01276">
    <property type="entry name" value="TYPE2KERATIN"/>
</dbReference>
<keyword evidence="7" id="KW-1185">Reference proteome</keyword>
<evidence type="ECO:0000256" key="2">
    <source>
        <dbReference type="ARBA" id="ARBA00023054"/>
    </source>
</evidence>
<reference evidence="6" key="2">
    <citation type="submission" date="2025-09" db="UniProtKB">
        <authorList>
            <consortium name="Ensembl"/>
        </authorList>
    </citation>
    <scope>IDENTIFICATION</scope>
</reference>
<dbReference type="OMA" id="CSGMEYT"/>
<dbReference type="SUPFAM" id="SSF64593">
    <property type="entry name" value="Intermediate filament protein, coiled coil region"/>
    <property type="match status" value="2"/>
</dbReference>
<name>A0A8D0GJL5_SPHPU</name>
<dbReference type="Gene3D" id="1.20.5.170">
    <property type="match status" value="1"/>
</dbReference>
<feature type="coiled-coil region" evidence="3">
    <location>
        <begin position="333"/>
        <end position="367"/>
    </location>
</feature>
<evidence type="ECO:0000256" key="1">
    <source>
        <dbReference type="ARBA" id="ARBA00022754"/>
    </source>
</evidence>
<accession>A0A8D0GJL5</accession>